<evidence type="ECO:0000256" key="1">
    <source>
        <dbReference type="ARBA" id="ARBA00022679"/>
    </source>
</evidence>
<evidence type="ECO:0000256" key="2">
    <source>
        <dbReference type="ARBA" id="ARBA00022777"/>
    </source>
</evidence>
<evidence type="ECO:0000313" key="4">
    <source>
        <dbReference type="EMBL" id="PIP58378.1"/>
    </source>
</evidence>
<feature type="domain" description="Carbohydrate kinase PfkB" evidence="3">
    <location>
        <begin position="46"/>
        <end position="314"/>
    </location>
</feature>
<keyword evidence="2" id="KW-0418">Kinase</keyword>
<comment type="caution">
    <text evidence="4">The sequence shown here is derived from an EMBL/GenBank/DDBJ whole genome shotgun (WGS) entry which is preliminary data.</text>
</comment>
<dbReference type="AlphaFoldDB" id="A0A2H0BN00"/>
<evidence type="ECO:0000313" key="5">
    <source>
        <dbReference type="Proteomes" id="UP000229334"/>
    </source>
</evidence>
<dbReference type="Pfam" id="PF00294">
    <property type="entry name" value="PfkB"/>
    <property type="match status" value="1"/>
</dbReference>
<protein>
    <recommendedName>
        <fullName evidence="3">Carbohydrate kinase PfkB domain-containing protein</fullName>
    </recommendedName>
</protein>
<dbReference type="PANTHER" id="PTHR10584">
    <property type="entry name" value="SUGAR KINASE"/>
    <property type="match status" value="1"/>
</dbReference>
<proteinExistence type="predicted"/>
<dbReference type="SUPFAM" id="SSF53613">
    <property type="entry name" value="Ribokinase-like"/>
    <property type="match status" value="1"/>
</dbReference>
<dbReference type="Gene3D" id="3.40.1190.20">
    <property type="match status" value="1"/>
</dbReference>
<accession>A0A2H0BN00</accession>
<organism evidence="4 5">
    <name type="scientific">Candidatus Vogelbacteria bacterium CG22_combo_CG10-13_8_21_14_all_37_9</name>
    <dbReference type="NCBI Taxonomy" id="1975046"/>
    <lineage>
        <taxon>Bacteria</taxon>
        <taxon>Candidatus Vogeliibacteriota</taxon>
    </lineage>
</organism>
<keyword evidence="1" id="KW-0808">Transferase</keyword>
<sequence>MFKWLTKGNQKYDLIAIGDTVMDCFIRLEEVTISGSGKDKKLCLNFGDKIPYQSATLVPAVGNSANASVSASRLGLKTALISNLGDDQNAEIVLNTFHQEKVGTDFITKQKNRQTNYHYVLWSGDDRTILIRHEAYDYILPNFKAPRWLYLSSLAKTTLDYHQMIADYLEKNPEVKLAFQPGTHQMNMGTEKLARIYQRTNILFCNKEEAGRILKNNNLEINDLLTGLKTLGPKIVVITDGRAGAYYSDENNDNWFLPIWPDKKPPYERTGAGDAFASTIVSALCLGKSLNEALSWGPINSAEVVQKIGAQAGLLTREQLLKKLSTRAENYQARKI</sequence>
<evidence type="ECO:0000259" key="3">
    <source>
        <dbReference type="Pfam" id="PF00294"/>
    </source>
</evidence>
<dbReference type="Proteomes" id="UP000229334">
    <property type="component" value="Unassembled WGS sequence"/>
</dbReference>
<dbReference type="InterPro" id="IPR011611">
    <property type="entry name" value="PfkB_dom"/>
</dbReference>
<name>A0A2H0BN00_9BACT</name>
<dbReference type="EMBL" id="PCSX01000011">
    <property type="protein sequence ID" value="PIP58378.1"/>
    <property type="molecule type" value="Genomic_DNA"/>
</dbReference>
<dbReference type="GO" id="GO:0016301">
    <property type="term" value="F:kinase activity"/>
    <property type="evidence" value="ECO:0007669"/>
    <property type="project" value="UniProtKB-KW"/>
</dbReference>
<reference evidence="4 5" key="1">
    <citation type="submission" date="2017-09" db="EMBL/GenBank/DDBJ databases">
        <title>Depth-based differentiation of microbial function through sediment-hosted aquifers and enrichment of novel symbionts in the deep terrestrial subsurface.</title>
        <authorList>
            <person name="Probst A.J."/>
            <person name="Ladd B."/>
            <person name="Jarett J.K."/>
            <person name="Geller-Mcgrath D.E."/>
            <person name="Sieber C.M."/>
            <person name="Emerson J.B."/>
            <person name="Anantharaman K."/>
            <person name="Thomas B.C."/>
            <person name="Malmstrom R."/>
            <person name="Stieglmeier M."/>
            <person name="Klingl A."/>
            <person name="Woyke T."/>
            <person name="Ryan C.M."/>
            <person name="Banfield J.F."/>
        </authorList>
    </citation>
    <scope>NUCLEOTIDE SEQUENCE [LARGE SCALE GENOMIC DNA]</scope>
    <source>
        <strain evidence="4">CG22_combo_CG10-13_8_21_14_all_37_9</strain>
    </source>
</reference>
<dbReference type="InterPro" id="IPR029056">
    <property type="entry name" value="Ribokinase-like"/>
</dbReference>
<gene>
    <name evidence="4" type="ORF">COX02_00580</name>
</gene>
<dbReference type="PANTHER" id="PTHR10584:SF166">
    <property type="entry name" value="RIBOKINASE"/>
    <property type="match status" value="1"/>
</dbReference>